<evidence type="ECO:0000313" key="3">
    <source>
        <dbReference type="Proteomes" id="UP001595379"/>
    </source>
</evidence>
<keyword evidence="3" id="KW-1185">Reference proteome</keyword>
<dbReference type="EMBL" id="JBHRSV010000001">
    <property type="protein sequence ID" value="MFC2924504.1"/>
    <property type="molecule type" value="Genomic_DNA"/>
</dbReference>
<keyword evidence="1" id="KW-0812">Transmembrane</keyword>
<name>A0ABV6ZSV7_9PROT</name>
<feature type="transmembrane region" description="Helical" evidence="1">
    <location>
        <begin position="114"/>
        <end position="144"/>
    </location>
</feature>
<dbReference type="RefSeq" id="WP_343163780.1">
    <property type="nucleotide sequence ID" value="NZ_JBHRSV010000001.1"/>
</dbReference>
<feature type="transmembrane region" description="Helical" evidence="1">
    <location>
        <begin position="40"/>
        <end position="60"/>
    </location>
</feature>
<evidence type="ECO:0000256" key="1">
    <source>
        <dbReference type="SAM" id="Phobius"/>
    </source>
</evidence>
<feature type="transmembrane region" description="Helical" evidence="1">
    <location>
        <begin position="72"/>
        <end position="94"/>
    </location>
</feature>
<organism evidence="2 3">
    <name type="scientific">Hyphobacterium vulgare</name>
    <dbReference type="NCBI Taxonomy" id="1736751"/>
    <lineage>
        <taxon>Bacteria</taxon>
        <taxon>Pseudomonadati</taxon>
        <taxon>Pseudomonadota</taxon>
        <taxon>Alphaproteobacteria</taxon>
        <taxon>Maricaulales</taxon>
        <taxon>Maricaulaceae</taxon>
        <taxon>Hyphobacterium</taxon>
    </lineage>
</organism>
<evidence type="ECO:0000313" key="2">
    <source>
        <dbReference type="EMBL" id="MFC2924504.1"/>
    </source>
</evidence>
<proteinExistence type="predicted"/>
<dbReference type="Proteomes" id="UP001595379">
    <property type="component" value="Unassembled WGS sequence"/>
</dbReference>
<sequence length="155" mass="17102">MRTLLTYVLAALAAATMTVGMLTGLSPEAWQIERLPDLALLWFGLWAVAGSLIWFVIASGARHFLNWGNRTWWTIIRSSAVFAGFSLLLTVPLFGPEYAAHVQTMRSADHQNEIQFGLFALIPGLMLLPLAAIPGAIWGAVFWLREPRRAEALPA</sequence>
<keyword evidence="1" id="KW-1133">Transmembrane helix</keyword>
<keyword evidence="1" id="KW-0472">Membrane</keyword>
<gene>
    <name evidence="2" type="ORF">ACFOOR_00125</name>
</gene>
<protein>
    <submittedName>
        <fullName evidence="2">Uncharacterized protein</fullName>
    </submittedName>
</protein>
<reference evidence="3" key="1">
    <citation type="journal article" date="2019" name="Int. J. Syst. Evol. Microbiol.">
        <title>The Global Catalogue of Microorganisms (GCM) 10K type strain sequencing project: providing services to taxonomists for standard genome sequencing and annotation.</title>
        <authorList>
            <consortium name="The Broad Institute Genomics Platform"/>
            <consortium name="The Broad Institute Genome Sequencing Center for Infectious Disease"/>
            <person name="Wu L."/>
            <person name="Ma J."/>
        </authorList>
    </citation>
    <scope>NUCLEOTIDE SEQUENCE [LARGE SCALE GENOMIC DNA]</scope>
    <source>
        <strain evidence="3">KCTC 52487</strain>
    </source>
</reference>
<comment type="caution">
    <text evidence="2">The sequence shown here is derived from an EMBL/GenBank/DDBJ whole genome shotgun (WGS) entry which is preliminary data.</text>
</comment>
<accession>A0ABV6ZSV7</accession>